<evidence type="ECO:0000313" key="3">
    <source>
        <dbReference type="Proteomes" id="UP000198896"/>
    </source>
</evidence>
<protein>
    <submittedName>
        <fullName evidence="2">SnoaL-like domain-containing protein</fullName>
    </submittedName>
</protein>
<name>A0A1I2AYC9_9FIRM</name>
<evidence type="ECO:0000259" key="1">
    <source>
        <dbReference type="SMART" id="SM00421"/>
    </source>
</evidence>
<dbReference type="EMBL" id="FONL01000007">
    <property type="protein sequence ID" value="SFE47900.1"/>
    <property type="molecule type" value="Genomic_DNA"/>
</dbReference>
<gene>
    <name evidence="2" type="ORF">SAMN05216245_10748</name>
</gene>
<proteinExistence type="predicted"/>
<dbReference type="SMART" id="SM00421">
    <property type="entry name" value="HTH_LUXR"/>
    <property type="match status" value="1"/>
</dbReference>
<dbReference type="RefSeq" id="WP_093913429.1">
    <property type="nucleotide sequence ID" value="NZ_FONL01000007.1"/>
</dbReference>
<dbReference type="GO" id="GO:0003677">
    <property type="term" value="F:DNA binding"/>
    <property type="evidence" value="ECO:0007669"/>
    <property type="project" value="InterPro"/>
</dbReference>
<sequence length="224" mass="26096">MMRSTAENQIKIISRKIMHTVFVENRLDYVFSLLAPDVYYLGSGKNMQAEGKKKFEFFLSKAYANPFSCTILQEKYLTKRIGWDHWLCEVIVDMVVGSSGAEPFPECRHETFLFRRCKDAKQGEWELVHIHTSVANNRVSPEEMLAIQQANRTRRNTHLYDGLTEREKKLVQMLRSGMQIRDIAAGFGLAEITIKKALAKLYHRYNVKNRSRLCAYFDAQENNF</sequence>
<dbReference type="OrthoDB" id="2612750at2"/>
<dbReference type="AlphaFoldDB" id="A0A1I2AYC9"/>
<dbReference type="InterPro" id="IPR032710">
    <property type="entry name" value="NTF2-like_dom_sf"/>
</dbReference>
<dbReference type="Gene3D" id="1.10.10.10">
    <property type="entry name" value="Winged helix-like DNA-binding domain superfamily/Winged helix DNA-binding domain"/>
    <property type="match status" value="1"/>
</dbReference>
<dbReference type="STRING" id="1123323.SAMN05216245_10748"/>
<reference evidence="2 3" key="1">
    <citation type="submission" date="2016-10" db="EMBL/GenBank/DDBJ databases">
        <authorList>
            <person name="de Groot N.N."/>
        </authorList>
    </citation>
    <scope>NUCLEOTIDE SEQUENCE [LARGE SCALE GENOMIC DNA]</scope>
    <source>
        <strain evidence="2 3">DSM 9236</strain>
    </source>
</reference>
<dbReference type="InterPro" id="IPR000792">
    <property type="entry name" value="Tscrpt_reg_LuxR_C"/>
</dbReference>
<accession>A0A1I2AYC9</accession>
<dbReference type="InterPro" id="IPR036388">
    <property type="entry name" value="WH-like_DNA-bd_sf"/>
</dbReference>
<dbReference type="Gene3D" id="3.10.450.50">
    <property type="match status" value="1"/>
</dbReference>
<feature type="domain" description="HTH luxR-type" evidence="1">
    <location>
        <begin position="160"/>
        <end position="217"/>
    </location>
</feature>
<evidence type="ECO:0000313" key="2">
    <source>
        <dbReference type="EMBL" id="SFE47900.1"/>
    </source>
</evidence>
<dbReference type="Proteomes" id="UP000198896">
    <property type="component" value="Unassembled WGS sequence"/>
</dbReference>
<dbReference type="GO" id="GO:0006355">
    <property type="term" value="P:regulation of DNA-templated transcription"/>
    <property type="evidence" value="ECO:0007669"/>
    <property type="project" value="InterPro"/>
</dbReference>
<dbReference type="SUPFAM" id="SSF46894">
    <property type="entry name" value="C-terminal effector domain of the bipartite response regulators"/>
    <property type="match status" value="1"/>
</dbReference>
<dbReference type="SUPFAM" id="SSF54427">
    <property type="entry name" value="NTF2-like"/>
    <property type="match status" value="1"/>
</dbReference>
<dbReference type="InterPro" id="IPR016032">
    <property type="entry name" value="Sig_transdc_resp-reg_C-effctor"/>
</dbReference>
<keyword evidence="3" id="KW-1185">Reference proteome</keyword>
<dbReference type="Pfam" id="PF00196">
    <property type="entry name" value="GerE"/>
    <property type="match status" value="1"/>
</dbReference>
<organism evidence="2 3">
    <name type="scientific">Succiniclasticum ruminis DSM 9236</name>
    <dbReference type="NCBI Taxonomy" id="1123323"/>
    <lineage>
        <taxon>Bacteria</taxon>
        <taxon>Bacillati</taxon>
        <taxon>Bacillota</taxon>
        <taxon>Negativicutes</taxon>
        <taxon>Acidaminococcales</taxon>
        <taxon>Acidaminococcaceae</taxon>
        <taxon>Succiniclasticum</taxon>
    </lineage>
</organism>